<dbReference type="InterPro" id="IPR021842">
    <property type="entry name" value="DUF3435"/>
</dbReference>
<accession>A0A9P8XTC1</accession>
<dbReference type="OrthoDB" id="4636430at2759"/>
<sequence>MAPRSRFFEKYADDEDEVDAFELLEDFASAPTDDVREISASKKAERARDYAKKQIDPEGIWLGMCCDDEKAKMYCKIFLQWCVKASGRWELCLGPAEREWERAVTSAITVTEVWKCLVVEADSTVLFRKRKEDRANRRRWILSFAEKDRTGPVAEISRWIDGPMARQYGLTTEQMFVKQETTAEDIAVFLDTLWTRSEDIPLTPTKRIAFHVYVLVVGIGGFRNSSVLGLPYRQVRFALVRDRDHPDSSKLVAHVLIIQNKRRKNLRRTQDDKIEFTITFVPGRTVCLLSQLASRAVADDAFEAGYQTLDDLLYLPQLESGIYYLPLPLKNDVLDKPIIPLHQGKLNEIWNRTLLVSGLRQTMKPYSLRVGAANRLNGVLEPALRNYIL</sequence>
<evidence type="ECO:0000313" key="1">
    <source>
        <dbReference type="EMBL" id="KAH7016381.1"/>
    </source>
</evidence>
<dbReference type="RefSeq" id="XP_046006005.1">
    <property type="nucleotide sequence ID" value="XM_046161284.1"/>
</dbReference>
<proteinExistence type="predicted"/>
<keyword evidence="2" id="KW-1185">Reference proteome</keyword>
<dbReference type="PANTHER" id="PTHR37535">
    <property type="entry name" value="FLUG DOMAIN PROTEIN"/>
    <property type="match status" value="1"/>
</dbReference>
<comment type="caution">
    <text evidence="1">The sequence shown here is derived from an EMBL/GenBank/DDBJ whole genome shotgun (WGS) entry which is preliminary data.</text>
</comment>
<dbReference type="PANTHER" id="PTHR37535:SF3">
    <property type="entry name" value="FLUG DOMAIN-CONTAINING PROTEIN"/>
    <property type="match status" value="1"/>
</dbReference>
<reference evidence="1" key="1">
    <citation type="journal article" date="2021" name="Nat. Commun.">
        <title>Genetic determinants of endophytism in the Arabidopsis root mycobiome.</title>
        <authorList>
            <person name="Mesny F."/>
            <person name="Miyauchi S."/>
            <person name="Thiergart T."/>
            <person name="Pickel B."/>
            <person name="Atanasova L."/>
            <person name="Karlsson M."/>
            <person name="Huettel B."/>
            <person name="Barry K.W."/>
            <person name="Haridas S."/>
            <person name="Chen C."/>
            <person name="Bauer D."/>
            <person name="Andreopoulos W."/>
            <person name="Pangilinan J."/>
            <person name="LaButti K."/>
            <person name="Riley R."/>
            <person name="Lipzen A."/>
            <person name="Clum A."/>
            <person name="Drula E."/>
            <person name="Henrissat B."/>
            <person name="Kohler A."/>
            <person name="Grigoriev I.V."/>
            <person name="Martin F.M."/>
            <person name="Hacquard S."/>
        </authorList>
    </citation>
    <scope>NUCLEOTIDE SEQUENCE</scope>
    <source>
        <strain evidence="1">MPI-CAGE-CH-0230</strain>
    </source>
</reference>
<name>A0A9P8XTC1_9PEZI</name>
<dbReference type="AlphaFoldDB" id="A0A9P8XTC1"/>
<feature type="non-terminal residue" evidence="1">
    <location>
        <position position="389"/>
    </location>
</feature>
<gene>
    <name evidence="1" type="ORF">B0I36DRAFT_388981</name>
</gene>
<dbReference type="GeneID" id="70190830"/>
<evidence type="ECO:0000313" key="2">
    <source>
        <dbReference type="Proteomes" id="UP000756346"/>
    </source>
</evidence>
<organism evidence="1 2">
    <name type="scientific">Microdochium trichocladiopsis</name>
    <dbReference type="NCBI Taxonomy" id="1682393"/>
    <lineage>
        <taxon>Eukaryota</taxon>
        <taxon>Fungi</taxon>
        <taxon>Dikarya</taxon>
        <taxon>Ascomycota</taxon>
        <taxon>Pezizomycotina</taxon>
        <taxon>Sordariomycetes</taxon>
        <taxon>Xylariomycetidae</taxon>
        <taxon>Xylariales</taxon>
        <taxon>Microdochiaceae</taxon>
        <taxon>Microdochium</taxon>
    </lineage>
</organism>
<protein>
    <submittedName>
        <fullName evidence="1">Uncharacterized protein</fullName>
    </submittedName>
</protein>
<dbReference type="EMBL" id="JAGTJQ010000012">
    <property type="protein sequence ID" value="KAH7016381.1"/>
    <property type="molecule type" value="Genomic_DNA"/>
</dbReference>
<dbReference type="Proteomes" id="UP000756346">
    <property type="component" value="Unassembled WGS sequence"/>
</dbReference>
<dbReference type="Pfam" id="PF11917">
    <property type="entry name" value="DUF3435"/>
    <property type="match status" value="1"/>
</dbReference>